<dbReference type="EMBL" id="JAIWOZ010000002">
    <property type="protein sequence ID" value="KAH6608922.1"/>
    <property type="molecule type" value="Genomic_DNA"/>
</dbReference>
<sequence>MESDAVTRYRSRILREMNANRENPFNSPPSSTGRASPTLSSVFSDPDGESTRRLNEDIARVTAPRKLPVNWEAAHRKWPEFYAQPKKNRAALDDQTGKKPLAENPKKPAHVVPKYVDDTTEDAWNGSRRTRSEMQPRVDNEPDLPQIAPPPPARRPSAYGLAKSAPHKPSPLSEIHTQSPPRERAGEKDRQASIEEALEKLRKASPNPGDENRLVSSHDQSSPNMSSAKSSLTAVPPSPPLLSSPGHDASNARSFFMPDISHLDDFVTGTLRFSGSTKNGVPILVKHGQVHDQKERPFGVRYAEVDGVAVPEEEEKIFVSMDMIREEIVSLQEHHDKIQDYAGSLQHEVERLQAQLRSRKSADGGLSLFNANEQILTQKKALEAEVASLQKRLDQATHRISTSDVENDTLAQERDRVIGRLQEACEDINKLTRKLSVKEKELETTHKQLGSSEQMRQNNDTLRRDVAALKQGRDGLEHDNASLRAELEALRREQQHFRVEAESLRSDGNGLRHDHQSLLNENRSLRANNKTLMDENEDLRENLDGIQHELDAAREEVETLQQEVQSLKRDKVSLREDNDSLVRHNEKYFSENKILRRENSGFERSIHDLHDRNLKLKEELEGLKRQLDRHRPSGKSDFSSRPREGETEENMTSAFFVPDITLKTNDTGPVDGTETKDVPDLPELTSHTDDLTTGVNVNESGRQESQAAQKRDATSHNDKADARHRAKSSVKSSPSKNAGTAQKVAFALPDKAAEKLSQGSKSTVANQGSKRRSASRLSVPDLDPFGDEDTTGLLSVDNITQDLAISLNLTATDHRDGAAGREAKQAQHPRQNAGKPAPKVVHIDSKSHPSKRAILAPETGARAVKVVDKDMCPSLSNNARRILDDLCGHNCQNCTVCSRITSHSGVISSTDLAAGKKRVSIPRPVPVSDRGVSGGDHTVRPVHSPGYALAVVIKGLEDESQHLQLELTRLQARYNRSDKSMGRRDRLALAEAIRLLLKRVEAKNDQIYSLYDVLEGQKAAGQEMTEEEMEMTVLNITGMTIRDVTNTSDQVTWEGIVEA</sequence>
<evidence type="ECO:0000259" key="7">
    <source>
        <dbReference type="Pfam" id="PF14197"/>
    </source>
</evidence>
<keyword evidence="3" id="KW-0206">Cytoskeleton</keyword>
<evidence type="ECO:0000313" key="9">
    <source>
        <dbReference type="Proteomes" id="UP000827724"/>
    </source>
</evidence>
<feature type="compositionally biased region" description="Polar residues" evidence="5">
    <location>
        <begin position="20"/>
        <end position="43"/>
    </location>
</feature>
<reference evidence="8" key="1">
    <citation type="submission" date="2021-08" db="EMBL/GenBank/DDBJ databases">
        <title>Chromosome-Level Trichoderma cornu-damae using Hi-C Data.</title>
        <authorList>
            <person name="Kim C.S."/>
        </authorList>
    </citation>
    <scope>NUCLEOTIDE SEQUENCE</scope>
    <source>
        <strain evidence="8">KA19-0412C</strain>
    </source>
</reference>
<dbReference type="GO" id="GO:0005815">
    <property type="term" value="C:microtubule organizing center"/>
    <property type="evidence" value="ECO:0007669"/>
    <property type="project" value="UniProtKB-SubCell"/>
</dbReference>
<feature type="compositionally biased region" description="Polar residues" evidence="5">
    <location>
        <begin position="691"/>
        <end position="708"/>
    </location>
</feature>
<dbReference type="GO" id="GO:0016301">
    <property type="term" value="F:kinase activity"/>
    <property type="evidence" value="ECO:0007669"/>
    <property type="project" value="UniProtKB-KW"/>
</dbReference>
<proteinExistence type="predicted"/>
<name>A0A9P8QUP2_9HYPO</name>
<dbReference type="Pfam" id="PF06657">
    <property type="entry name" value="Cep57_MT_bd"/>
    <property type="match status" value="1"/>
</dbReference>
<dbReference type="PANTHER" id="PTHR19336:SF9">
    <property type="entry name" value="SPINDLE POLE BODY PROTEIN PPC89"/>
    <property type="match status" value="1"/>
</dbReference>
<evidence type="ECO:0000256" key="1">
    <source>
        <dbReference type="ARBA" id="ARBA00004267"/>
    </source>
</evidence>
<dbReference type="InterPro" id="IPR051756">
    <property type="entry name" value="Centrosomal_MT-associated"/>
</dbReference>
<feature type="region of interest" description="Disordered" evidence="5">
    <location>
        <begin position="624"/>
        <end position="787"/>
    </location>
</feature>
<feature type="coiled-coil region" evidence="4">
    <location>
        <begin position="372"/>
        <end position="577"/>
    </location>
</feature>
<evidence type="ECO:0000256" key="5">
    <source>
        <dbReference type="SAM" id="MobiDB-lite"/>
    </source>
</evidence>
<evidence type="ECO:0000256" key="2">
    <source>
        <dbReference type="ARBA" id="ARBA00022490"/>
    </source>
</evidence>
<dbReference type="AlphaFoldDB" id="A0A9P8QUP2"/>
<dbReference type="InterPro" id="IPR025925">
    <property type="entry name" value="PPC89_CLD"/>
</dbReference>
<feature type="compositionally biased region" description="Basic and acidic residues" evidence="5">
    <location>
        <begin position="49"/>
        <end position="59"/>
    </location>
</feature>
<keyword evidence="9" id="KW-1185">Reference proteome</keyword>
<keyword evidence="2" id="KW-0963">Cytoplasm</keyword>
<feature type="compositionally biased region" description="Polar residues" evidence="5">
    <location>
        <begin position="729"/>
        <end position="740"/>
    </location>
</feature>
<keyword evidence="4" id="KW-0175">Coiled coil</keyword>
<feature type="region of interest" description="Disordered" evidence="5">
    <location>
        <begin position="816"/>
        <end position="849"/>
    </location>
</feature>
<dbReference type="Pfam" id="PF14197">
    <property type="entry name" value="Cep57_CLD_2"/>
    <property type="match status" value="2"/>
</dbReference>
<feature type="compositionally biased region" description="Basic and acidic residues" evidence="5">
    <location>
        <begin position="130"/>
        <end position="140"/>
    </location>
</feature>
<feature type="compositionally biased region" description="Basic and acidic residues" evidence="5">
    <location>
        <begin position="816"/>
        <end position="825"/>
    </location>
</feature>
<feature type="region of interest" description="Disordered" evidence="5">
    <location>
        <begin position="1"/>
        <end position="63"/>
    </location>
</feature>
<dbReference type="PANTHER" id="PTHR19336">
    <property type="entry name" value="UNCHARACTERIZED DUF1167"/>
    <property type="match status" value="1"/>
</dbReference>
<feature type="domain" description="Cep57 centrosome microtubule-binding" evidence="6">
    <location>
        <begin position="937"/>
        <end position="1013"/>
    </location>
</feature>
<evidence type="ECO:0000313" key="8">
    <source>
        <dbReference type="EMBL" id="KAH6608922.1"/>
    </source>
</evidence>
<comment type="caution">
    <text evidence="8">The sequence shown here is derived from an EMBL/GenBank/DDBJ whole genome shotgun (WGS) entry which is preliminary data.</text>
</comment>
<dbReference type="GO" id="GO:0008017">
    <property type="term" value="F:microtubule binding"/>
    <property type="evidence" value="ECO:0007669"/>
    <property type="project" value="InterPro"/>
</dbReference>
<feature type="compositionally biased region" description="Polar residues" evidence="5">
    <location>
        <begin position="757"/>
        <end position="768"/>
    </location>
</feature>
<feature type="domain" description="PPC89 centrosome localisation" evidence="7">
    <location>
        <begin position="382"/>
        <end position="448"/>
    </location>
</feature>
<dbReference type="Proteomes" id="UP000827724">
    <property type="component" value="Unassembled WGS sequence"/>
</dbReference>
<keyword evidence="8" id="KW-0808">Transferase</keyword>
<feature type="compositionally biased region" description="Basic and acidic residues" evidence="5">
    <location>
        <begin position="90"/>
        <end position="106"/>
    </location>
</feature>
<comment type="subcellular location">
    <subcellularLocation>
        <location evidence="1">Cytoplasm</location>
        <location evidence="1">Cytoskeleton</location>
        <location evidence="1">Microtubule organizing center</location>
    </subcellularLocation>
</comment>
<feature type="compositionally biased region" description="Basic and acidic residues" evidence="5">
    <location>
        <begin position="709"/>
        <end position="723"/>
    </location>
</feature>
<protein>
    <submittedName>
        <fullName evidence="8">Rho coiled-coil associated kinase alpha</fullName>
    </submittedName>
</protein>
<accession>A0A9P8QUP2</accession>
<evidence type="ECO:0000259" key="6">
    <source>
        <dbReference type="Pfam" id="PF06657"/>
    </source>
</evidence>
<feature type="compositionally biased region" description="Basic and acidic residues" evidence="5">
    <location>
        <begin position="181"/>
        <end position="202"/>
    </location>
</feature>
<evidence type="ECO:0000256" key="4">
    <source>
        <dbReference type="SAM" id="Coils"/>
    </source>
</evidence>
<keyword evidence="8" id="KW-0418">Kinase</keyword>
<dbReference type="Gene3D" id="1.10.287.1490">
    <property type="match status" value="1"/>
</dbReference>
<gene>
    <name evidence="8" type="ORF">Trco_002268</name>
</gene>
<feature type="compositionally biased region" description="Polar residues" evidence="5">
    <location>
        <begin position="214"/>
        <end position="229"/>
    </location>
</feature>
<feature type="domain" description="PPC89 centrosome localisation" evidence="7">
    <location>
        <begin position="567"/>
        <end position="630"/>
    </location>
</feature>
<evidence type="ECO:0000256" key="3">
    <source>
        <dbReference type="ARBA" id="ARBA00023212"/>
    </source>
</evidence>
<dbReference type="InterPro" id="IPR024957">
    <property type="entry name" value="Cep57_MT-bd_dom"/>
</dbReference>
<feature type="region of interest" description="Disordered" evidence="5">
    <location>
        <begin position="76"/>
        <end position="247"/>
    </location>
</feature>
<dbReference type="OrthoDB" id="76453at2759"/>
<organism evidence="8 9">
    <name type="scientific">Trichoderma cornu-damae</name>
    <dbReference type="NCBI Taxonomy" id="654480"/>
    <lineage>
        <taxon>Eukaryota</taxon>
        <taxon>Fungi</taxon>
        <taxon>Dikarya</taxon>
        <taxon>Ascomycota</taxon>
        <taxon>Pezizomycotina</taxon>
        <taxon>Sordariomycetes</taxon>
        <taxon>Hypocreomycetidae</taxon>
        <taxon>Hypocreales</taxon>
        <taxon>Hypocreaceae</taxon>
        <taxon>Trichoderma</taxon>
    </lineage>
</organism>